<dbReference type="Gene3D" id="3.90.1200.10">
    <property type="match status" value="1"/>
</dbReference>
<dbReference type="RefSeq" id="WP_133464835.1">
    <property type="nucleotide sequence ID" value="NZ_SNWI01000004.1"/>
</dbReference>
<dbReference type="InterPro" id="IPR011009">
    <property type="entry name" value="Kinase-like_dom_sf"/>
</dbReference>
<reference evidence="2 3" key="1">
    <citation type="submission" date="2019-03" db="EMBL/GenBank/DDBJ databases">
        <title>Freshwater and sediment microbial communities from various areas in North America, analyzing microbe dynamics in response to fracking.</title>
        <authorList>
            <person name="Lamendella R."/>
        </authorList>
    </citation>
    <scope>NUCLEOTIDE SEQUENCE [LARGE SCALE GENOMIC DNA]</scope>
    <source>
        <strain evidence="2 3">114D</strain>
    </source>
</reference>
<dbReference type="InterPro" id="IPR050249">
    <property type="entry name" value="Pseudomonas-type_ThrB"/>
</dbReference>
<evidence type="ECO:0000259" key="1">
    <source>
        <dbReference type="Pfam" id="PF01636"/>
    </source>
</evidence>
<proteinExistence type="predicted"/>
<name>A0A4R6H3E5_9BACT</name>
<evidence type="ECO:0000313" key="2">
    <source>
        <dbReference type="EMBL" id="TDO02572.1"/>
    </source>
</evidence>
<dbReference type="Pfam" id="PF01636">
    <property type="entry name" value="APH"/>
    <property type="match status" value="1"/>
</dbReference>
<dbReference type="PANTHER" id="PTHR21064:SF5">
    <property type="entry name" value="SLR1880 PROTEIN"/>
    <property type="match status" value="1"/>
</dbReference>
<dbReference type="GO" id="GO:0016740">
    <property type="term" value="F:transferase activity"/>
    <property type="evidence" value="ECO:0007669"/>
    <property type="project" value="UniProtKB-KW"/>
</dbReference>
<protein>
    <submittedName>
        <fullName evidence="2">Phosphotransferase family enzyme</fullName>
    </submittedName>
</protein>
<dbReference type="PANTHER" id="PTHR21064">
    <property type="entry name" value="AMINOGLYCOSIDE PHOSPHOTRANSFERASE DOMAIN-CONTAINING PROTEIN-RELATED"/>
    <property type="match status" value="1"/>
</dbReference>
<evidence type="ECO:0000313" key="3">
    <source>
        <dbReference type="Proteomes" id="UP000294848"/>
    </source>
</evidence>
<dbReference type="AlphaFoldDB" id="A0A4R6H3E5"/>
<comment type="caution">
    <text evidence="2">The sequence shown here is derived from an EMBL/GenBank/DDBJ whole genome shotgun (WGS) entry which is preliminary data.</text>
</comment>
<sequence>MKEDKLTQIAGQFIDIEQVDRVSPLGEGFINDTFLIYPKAEGQSKLLLQRKNKNIFINIPAMMENINLVTKHLKTKIKAQGGDPEREALTLVTAKDGKFYYMDEADDYWTACLFIEPHQVIETVDNSSIAYSGGKGVGRFQAMLADFEGELTDILPGFHDIKFRFDQWDKVLAEDRVGRKAEVLEEIEWIESRRAEMLDYWKLVEEGQIPRRITHNDTKISNILFDLEGDVLCMIDLDTVSQSPASNDFGDAIRSYSNTAVEDEPDLSKVSMNLERYREFTRGYLEEAGSFLNEKELEYLPFSAKYITYEQVLRFLMDYIDGDRYYKTKSEDHNLVRTRSQYKLLQSMEEQYAEMQQLTKEFVS</sequence>
<feature type="domain" description="Aminoglycoside phosphotransferase" evidence="1">
    <location>
        <begin position="23"/>
        <end position="259"/>
    </location>
</feature>
<dbReference type="EMBL" id="SNWI01000004">
    <property type="protein sequence ID" value="TDO02572.1"/>
    <property type="molecule type" value="Genomic_DNA"/>
</dbReference>
<dbReference type="SUPFAM" id="SSF56112">
    <property type="entry name" value="Protein kinase-like (PK-like)"/>
    <property type="match status" value="1"/>
</dbReference>
<gene>
    <name evidence="2" type="ORF">DET52_10437</name>
</gene>
<organism evidence="2 3">
    <name type="scientific">Sunxiuqinia elliptica</name>
    <dbReference type="NCBI Taxonomy" id="655355"/>
    <lineage>
        <taxon>Bacteria</taxon>
        <taxon>Pseudomonadati</taxon>
        <taxon>Bacteroidota</taxon>
        <taxon>Bacteroidia</taxon>
        <taxon>Marinilabiliales</taxon>
        <taxon>Prolixibacteraceae</taxon>
        <taxon>Sunxiuqinia</taxon>
    </lineage>
</organism>
<accession>A0A4R6H3E5</accession>
<keyword evidence="2" id="KW-0808">Transferase</keyword>
<dbReference type="OrthoDB" id="526037at2"/>
<dbReference type="InterPro" id="IPR002575">
    <property type="entry name" value="Aminoglycoside_PTrfase"/>
</dbReference>
<dbReference type="Proteomes" id="UP000294848">
    <property type="component" value="Unassembled WGS sequence"/>
</dbReference>